<evidence type="ECO:0000313" key="1">
    <source>
        <dbReference type="EMBL" id="KKN43683.1"/>
    </source>
</evidence>
<comment type="caution">
    <text evidence="1">The sequence shown here is derived from an EMBL/GenBank/DDBJ whole genome shotgun (WGS) entry which is preliminary data.</text>
</comment>
<name>A0A0F9TQL5_9ZZZZ</name>
<gene>
    <name evidence="1" type="ORF">LCGC14_0700830</name>
</gene>
<dbReference type="EMBL" id="LAZR01001496">
    <property type="protein sequence ID" value="KKN43683.1"/>
    <property type="molecule type" value="Genomic_DNA"/>
</dbReference>
<protein>
    <submittedName>
        <fullName evidence="1">Uncharacterized protein</fullName>
    </submittedName>
</protein>
<sequence length="190" mass="22359">MSSNEAVYKIRDKETGLFSTGGSVPGWKKIGKTWSGLGPVTNHLTMWCDKYDYKKRKRIIIDIPDEWEIVKYELKEDEAESWAAKKVSDDLKRRQAIHKKYGWKVARAIKELKDVDTEIYHYALVFSVGYDDLRVIRKTFKELGFKRENYRYRSPVVVFNNFDMALAVKMAYGESIERFVDLIELKDIKI</sequence>
<dbReference type="AlphaFoldDB" id="A0A0F9TQL5"/>
<accession>A0A0F9TQL5</accession>
<reference evidence="1" key="1">
    <citation type="journal article" date="2015" name="Nature">
        <title>Complex archaea that bridge the gap between prokaryotes and eukaryotes.</title>
        <authorList>
            <person name="Spang A."/>
            <person name="Saw J.H."/>
            <person name="Jorgensen S.L."/>
            <person name="Zaremba-Niedzwiedzka K."/>
            <person name="Martijn J."/>
            <person name="Lind A.E."/>
            <person name="van Eijk R."/>
            <person name="Schleper C."/>
            <person name="Guy L."/>
            <person name="Ettema T.J."/>
        </authorList>
    </citation>
    <scope>NUCLEOTIDE SEQUENCE</scope>
</reference>
<organism evidence="1">
    <name type="scientific">marine sediment metagenome</name>
    <dbReference type="NCBI Taxonomy" id="412755"/>
    <lineage>
        <taxon>unclassified sequences</taxon>
        <taxon>metagenomes</taxon>
        <taxon>ecological metagenomes</taxon>
    </lineage>
</organism>
<proteinExistence type="predicted"/>